<dbReference type="Proteomes" id="UP000245938">
    <property type="component" value="Unassembled WGS sequence"/>
</dbReference>
<comment type="caution">
    <text evidence="2">The sequence shown here is derived from an EMBL/GenBank/DDBJ whole genome shotgun (WGS) entry which is preliminary data.</text>
</comment>
<organism evidence="2 3">
    <name type="scientific">Kurthia sibirica</name>
    <dbReference type="NCBI Taxonomy" id="202750"/>
    <lineage>
        <taxon>Bacteria</taxon>
        <taxon>Bacillati</taxon>
        <taxon>Bacillota</taxon>
        <taxon>Bacilli</taxon>
        <taxon>Bacillales</taxon>
        <taxon>Caryophanaceae</taxon>
        <taxon>Kurthia</taxon>
    </lineage>
</organism>
<dbReference type="SMART" id="SM00710">
    <property type="entry name" value="PbH1"/>
    <property type="match status" value="4"/>
</dbReference>
<accession>A0A2U3AN59</accession>
<dbReference type="InterPro" id="IPR011050">
    <property type="entry name" value="Pectin_lyase_fold/virulence"/>
</dbReference>
<dbReference type="AlphaFoldDB" id="A0A2U3AN59"/>
<dbReference type="Gene3D" id="2.160.20.10">
    <property type="entry name" value="Single-stranded right-handed beta-helix, Pectin lyase-like"/>
    <property type="match status" value="1"/>
</dbReference>
<sequence length="388" mass="43985">MGHRRKTQIKLTLFIVIFLVVTTAYTFNVHAKTIAKPIYTITPTSKTFDSIYMNSKNYNKNTKHFFILRSYLEQLEKTRGGKLVLKRGTYTISNTLYIPSNSTIEFADGVKIVKGSTTGNASFMPSSTLFQLIRPSYANKTDVYGKFNGEKNISFIGKGTVTMDLKLLPRTFAIIMGHNKNILVDHINFKNMNGGHFIEMDASQKVQIKNSSFKKSLHVKGHDKEGINLDTPDRQTGGWGQKWSKYDNQANDQITIENNLFDHLDRAVGTHKYSKNQLHNKVIIRNNTIKNMSSDSIRVMNWSNTIIENNLFSVTKDAELTRNTRGILLSGASNPKIQKNSFNYIPRAMQFIVWKNSNGGTTVPIYNTLSNGNKKTLENNEIHISTPK</sequence>
<dbReference type="Pfam" id="PF13229">
    <property type="entry name" value="Beta_helix"/>
    <property type="match status" value="1"/>
</dbReference>
<proteinExistence type="predicted"/>
<keyword evidence="3" id="KW-1185">Reference proteome</keyword>
<evidence type="ECO:0000313" key="2">
    <source>
        <dbReference type="EMBL" id="PWI25929.1"/>
    </source>
</evidence>
<name>A0A2U3AN59_9BACL</name>
<reference evidence="2 3" key="1">
    <citation type="submission" date="2018-05" db="EMBL/GenBank/DDBJ databases">
        <title>Kurthia sibirica genome sequence.</title>
        <authorList>
            <person name="Maclea K.S."/>
            <person name="Goen A.E."/>
        </authorList>
    </citation>
    <scope>NUCLEOTIDE SEQUENCE [LARGE SCALE GENOMIC DNA]</scope>
    <source>
        <strain evidence="2 3">ATCC 49154</strain>
    </source>
</reference>
<dbReference type="EMBL" id="QFVR01000005">
    <property type="protein sequence ID" value="PWI25929.1"/>
    <property type="molecule type" value="Genomic_DNA"/>
</dbReference>
<gene>
    <name evidence="2" type="ORF">DEX24_05195</name>
</gene>
<dbReference type="InterPro" id="IPR039448">
    <property type="entry name" value="Beta_helix"/>
</dbReference>
<dbReference type="OrthoDB" id="2795933at2"/>
<feature type="domain" description="Right handed beta helix" evidence="1">
    <location>
        <begin position="251"/>
        <end position="346"/>
    </location>
</feature>
<evidence type="ECO:0000259" key="1">
    <source>
        <dbReference type="Pfam" id="PF13229"/>
    </source>
</evidence>
<evidence type="ECO:0000313" key="3">
    <source>
        <dbReference type="Proteomes" id="UP000245938"/>
    </source>
</evidence>
<protein>
    <submittedName>
        <fullName evidence="2">Right-handed parallel beta-helix repeat-containing protein</fullName>
    </submittedName>
</protein>
<dbReference type="InterPro" id="IPR012334">
    <property type="entry name" value="Pectin_lyas_fold"/>
</dbReference>
<dbReference type="SUPFAM" id="SSF51126">
    <property type="entry name" value="Pectin lyase-like"/>
    <property type="match status" value="1"/>
</dbReference>
<dbReference type="InterPro" id="IPR006626">
    <property type="entry name" value="PbH1"/>
</dbReference>